<protein>
    <submittedName>
        <fullName evidence="1">Uncharacterized protein</fullName>
    </submittedName>
</protein>
<reference evidence="1" key="1">
    <citation type="submission" date="2021-01" db="EMBL/GenBank/DDBJ databases">
        <title>Whole genome shotgun sequence of Demequina activiva NBRC 110675.</title>
        <authorList>
            <person name="Komaki H."/>
            <person name="Tamura T."/>
        </authorList>
    </citation>
    <scope>NUCLEOTIDE SEQUENCE</scope>
    <source>
        <strain evidence="1">NBRC 110675</strain>
    </source>
</reference>
<organism evidence="1 2">
    <name type="scientific">Demequina activiva</name>
    <dbReference type="NCBI Taxonomy" id="1582364"/>
    <lineage>
        <taxon>Bacteria</taxon>
        <taxon>Bacillati</taxon>
        <taxon>Actinomycetota</taxon>
        <taxon>Actinomycetes</taxon>
        <taxon>Micrococcales</taxon>
        <taxon>Demequinaceae</taxon>
        <taxon>Demequina</taxon>
    </lineage>
</organism>
<gene>
    <name evidence="1" type="ORF">Dac01nite_05150</name>
</gene>
<evidence type="ECO:0000313" key="2">
    <source>
        <dbReference type="Proteomes" id="UP000652354"/>
    </source>
</evidence>
<comment type="caution">
    <text evidence="1">The sequence shown here is derived from an EMBL/GenBank/DDBJ whole genome shotgun (WGS) entry which is preliminary data.</text>
</comment>
<name>A0A919Q3S0_9MICO</name>
<evidence type="ECO:0000313" key="1">
    <source>
        <dbReference type="EMBL" id="GIG53763.1"/>
    </source>
</evidence>
<sequence length="147" mass="14859">MVGTAWATPAIILGVAVPRAAASTTAGIIDIVVTPSGNEDEIDATVVIPDGESITDILVTVTWSSQPAGSGVSVGPDLGWQPSATSDEVPVATFSSNAVVDSSGVLVISIVKGQSVAGDDNDFTIRIDATHVQTGTRVFSEASGDYT</sequence>
<dbReference type="EMBL" id="BONR01000001">
    <property type="protein sequence ID" value="GIG53763.1"/>
    <property type="molecule type" value="Genomic_DNA"/>
</dbReference>
<keyword evidence="2" id="KW-1185">Reference proteome</keyword>
<dbReference type="RefSeq" id="WP_203653188.1">
    <property type="nucleotide sequence ID" value="NZ_BONR01000001.1"/>
</dbReference>
<accession>A0A919Q3S0</accession>
<dbReference type="AlphaFoldDB" id="A0A919Q3S0"/>
<proteinExistence type="predicted"/>
<dbReference type="Proteomes" id="UP000652354">
    <property type="component" value="Unassembled WGS sequence"/>
</dbReference>